<keyword evidence="2" id="KW-1185">Reference proteome</keyword>
<reference evidence="1 2" key="1">
    <citation type="submission" date="2020-08" db="EMBL/GenBank/DDBJ databases">
        <title>Genomic Encyclopedia of Type Strains, Phase IV (KMG-IV): sequencing the most valuable type-strain genomes for metagenomic binning, comparative biology and taxonomic classification.</title>
        <authorList>
            <person name="Goeker M."/>
        </authorList>
    </citation>
    <scope>NUCLEOTIDE SEQUENCE [LARGE SCALE GENOMIC DNA]</scope>
    <source>
        <strain evidence="1 2">DSM 25897</strain>
    </source>
</reference>
<accession>A0A7W8DF23</accession>
<evidence type="ECO:0000313" key="2">
    <source>
        <dbReference type="Proteomes" id="UP000519004"/>
    </source>
</evidence>
<evidence type="ECO:0000313" key="1">
    <source>
        <dbReference type="EMBL" id="MBB5016098.1"/>
    </source>
</evidence>
<dbReference type="Proteomes" id="UP000519004">
    <property type="component" value="Unassembled WGS sequence"/>
</dbReference>
<dbReference type="EMBL" id="JACHHX010000014">
    <property type="protein sequence ID" value="MBB5016098.1"/>
    <property type="molecule type" value="Genomic_DNA"/>
</dbReference>
<protein>
    <submittedName>
        <fullName evidence="1">Uncharacterized protein</fullName>
    </submittedName>
</protein>
<dbReference type="RefSeq" id="WP_183948769.1">
    <property type="nucleotide sequence ID" value="NZ_JACHHX010000014.1"/>
</dbReference>
<gene>
    <name evidence="1" type="ORF">HNQ58_002008</name>
</gene>
<name>A0A7W8DF23_9GAMM</name>
<comment type="caution">
    <text evidence="1">The sequence shown here is derived from an EMBL/GenBank/DDBJ whole genome shotgun (WGS) entry which is preliminary data.</text>
</comment>
<dbReference type="AlphaFoldDB" id="A0A7W8DF23"/>
<organism evidence="1 2">
    <name type="scientific">Rehaibacterium terrae</name>
    <dbReference type="NCBI Taxonomy" id="1341696"/>
    <lineage>
        <taxon>Bacteria</taxon>
        <taxon>Pseudomonadati</taxon>
        <taxon>Pseudomonadota</taxon>
        <taxon>Gammaproteobacteria</taxon>
        <taxon>Lysobacterales</taxon>
        <taxon>Lysobacteraceae</taxon>
        <taxon>Rehaibacterium</taxon>
    </lineage>
</organism>
<proteinExistence type="predicted"/>
<sequence>MRHAQRHAQTRARERRQRLAIEAARLMIESGIRDFHRAKLKAAQRLGIHDDESLPRNSEIEQALREHQRLFLGEAQATLLHDRRQAALRAMVFFERFQPRLVGPVLQGTADRHSAVCLHLYTDDAEAVPRFLLEHRIPVETQTRRLRLDRERSAEFPVYVFSAEDTPFDLTVLPLDALRQAPLDRIDDRPMRRAGIEAVRRLLVAEEIAGFEAAD</sequence>